<reference evidence="3" key="1">
    <citation type="submission" date="2020-09" db="EMBL/GenBank/DDBJ databases">
        <title>Genome seq and assembly of Tianweitania sp.</title>
        <authorList>
            <person name="Chhetri G."/>
        </authorList>
    </citation>
    <scope>NUCLEOTIDE SEQUENCE</scope>
    <source>
        <strain evidence="3">Rool2</strain>
    </source>
</reference>
<dbReference type="InterPro" id="IPR036165">
    <property type="entry name" value="YefM-like_sf"/>
</dbReference>
<dbReference type="Pfam" id="PF02604">
    <property type="entry name" value="PhdYeFM_antitox"/>
    <property type="match status" value="1"/>
</dbReference>
<dbReference type="Proteomes" id="UP000643405">
    <property type="component" value="Unassembled WGS sequence"/>
</dbReference>
<dbReference type="EMBL" id="JACVVX010000001">
    <property type="protein sequence ID" value="MBD0413051.1"/>
    <property type="molecule type" value="Genomic_DNA"/>
</dbReference>
<organism evidence="3 4">
    <name type="scientific">Oryzicola mucosus</name>
    <dbReference type="NCBI Taxonomy" id="2767425"/>
    <lineage>
        <taxon>Bacteria</taxon>
        <taxon>Pseudomonadati</taxon>
        <taxon>Pseudomonadota</taxon>
        <taxon>Alphaproteobacteria</taxon>
        <taxon>Hyphomicrobiales</taxon>
        <taxon>Phyllobacteriaceae</taxon>
        <taxon>Oryzicola</taxon>
    </lineage>
</organism>
<gene>
    <name evidence="3" type="ORF">ICI42_00060</name>
</gene>
<dbReference type="NCBIfam" id="TIGR01552">
    <property type="entry name" value="phd_fam"/>
    <property type="match status" value="1"/>
</dbReference>
<name>A0A8J6TW73_9HYPH</name>
<evidence type="ECO:0000256" key="2">
    <source>
        <dbReference type="RuleBase" id="RU362080"/>
    </source>
</evidence>
<keyword evidence="4" id="KW-1185">Reference proteome</keyword>
<dbReference type="SUPFAM" id="SSF143120">
    <property type="entry name" value="YefM-like"/>
    <property type="match status" value="1"/>
</dbReference>
<comment type="caution">
    <text evidence="3">The sequence shown here is derived from an EMBL/GenBank/DDBJ whole genome shotgun (WGS) entry which is preliminary data.</text>
</comment>
<dbReference type="InterPro" id="IPR006442">
    <property type="entry name" value="Antitoxin_Phd/YefM"/>
</dbReference>
<dbReference type="RefSeq" id="WP_188162511.1">
    <property type="nucleotide sequence ID" value="NZ_JACVVX010000001.1"/>
</dbReference>
<dbReference type="AlphaFoldDB" id="A0A8J6TW73"/>
<dbReference type="Gene3D" id="3.40.1620.10">
    <property type="entry name" value="YefM-like domain"/>
    <property type="match status" value="1"/>
</dbReference>
<proteinExistence type="inferred from homology"/>
<evidence type="ECO:0000313" key="3">
    <source>
        <dbReference type="EMBL" id="MBD0413051.1"/>
    </source>
</evidence>
<accession>A0A8J6TW73</accession>
<evidence type="ECO:0000256" key="1">
    <source>
        <dbReference type="ARBA" id="ARBA00009981"/>
    </source>
</evidence>
<protein>
    <recommendedName>
        <fullName evidence="2">Antitoxin</fullName>
    </recommendedName>
</protein>
<comment type="similarity">
    <text evidence="1 2">Belongs to the phD/YefM antitoxin family.</text>
</comment>
<sequence>MARAWTLQDAKNRFSAVVEAAQRGEPQHVTKRGVDAVVVLSAEEYERLTSLDMRPRRSLVEHVLDAPVLPAGFEDVFDDRGVYPSVPRDLDLFG</sequence>
<evidence type="ECO:0000313" key="4">
    <source>
        <dbReference type="Proteomes" id="UP000643405"/>
    </source>
</evidence>
<comment type="function">
    <text evidence="2">Antitoxin component of a type II toxin-antitoxin (TA) system.</text>
</comment>